<feature type="region of interest" description="Disordered" evidence="1">
    <location>
        <begin position="248"/>
        <end position="273"/>
    </location>
</feature>
<feature type="compositionally biased region" description="Basic residues" evidence="1">
    <location>
        <begin position="264"/>
        <end position="273"/>
    </location>
</feature>
<dbReference type="EMBL" id="CAEZSU010000129">
    <property type="protein sequence ID" value="CAB4556250.1"/>
    <property type="molecule type" value="Genomic_DNA"/>
</dbReference>
<sequence>MLTAPVNESPMLQFDPTEQSLQSERLLISTLLVWTTLRSSTPPDAWLLLGSSTSTRTCANPVVKKLKRLKLVAGPRHLADTPQLSQCRIPNQPLIRLRSFARFSTQASQRAFATFAPQAPSRSAVKAMLFHPWPNLLRRVFASSPTMDVACRTTDLCVGHSNTPQVCLSLLCSPSTARSRRSAKVATCMKASGRVGWVSRAFLPKPKNSWCSETLPFHDLQEWRCTSSICQPLGQSLWCAMQRHVASTSPPKQHHTTSRSPMQKSRRMTRCSK</sequence>
<reference evidence="2" key="1">
    <citation type="submission" date="2020-05" db="EMBL/GenBank/DDBJ databases">
        <authorList>
            <person name="Chiriac C."/>
            <person name="Salcher M."/>
            <person name="Ghai R."/>
            <person name="Kavagutti S V."/>
        </authorList>
    </citation>
    <scope>NUCLEOTIDE SEQUENCE</scope>
</reference>
<proteinExistence type="predicted"/>
<dbReference type="AlphaFoldDB" id="A0A6J6CXD7"/>
<evidence type="ECO:0000256" key="1">
    <source>
        <dbReference type="SAM" id="MobiDB-lite"/>
    </source>
</evidence>
<accession>A0A6J6CXD7</accession>
<evidence type="ECO:0000313" key="2">
    <source>
        <dbReference type="EMBL" id="CAB4556250.1"/>
    </source>
</evidence>
<name>A0A6J6CXD7_9ZZZZ</name>
<organism evidence="2">
    <name type="scientific">freshwater metagenome</name>
    <dbReference type="NCBI Taxonomy" id="449393"/>
    <lineage>
        <taxon>unclassified sequences</taxon>
        <taxon>metagenomes</taxon>
        <taxon>ecological metagenomes</taxon>
    </lineage>
</organism>
<protein>
    <submittedName>
        <fullName evidence="2">Unannotated protein</fullName>
    </submittedName>
</protein>
<gene>
    <name evidence="2" type="ORF">UFOPK1495_01198</name>
</gene>